<reference evidence="5 6" key="2">
    <citation type="journal article" date="2019" name="Nat. Med.">
        <title>A library of human gut bacterial isolates paired with longitudinal multiomics data enables mechanistic microbiome research.</title>
        <authorList>
            <person name="Poyet M."/>
            <person name="Groussin M."/>
            <person name="Gibbons S.M."/>
            <person name="Avila-Pacheco J."/>
            <person name="Jiang X."/>
            <person name="Kearney S.M."/>
            <person name="Perrotta A.R."/>
            <person name="Berdy B."/>
            <person name="Zhao S."/>
            <person name="Lieberman T.D."/>
            <person name="Swanson P.K."/>
            <person name="Smith M."/>
            <person name="Roesemann S."/>
            <person name="Alexander J.E."/>
            <person name="Rich S.A."/>
            <person name="Livny J."/>
            <person name="Vlamakis H."/>
            <person name="Clish C."/>
            <person name="Bullock K."/>
            <person name="Deik A."/>
            <person name="Scott J."/>
            <person name="Pierce K.A."/>
            <person name="Xavier R.J."/>
            <person name="Alm E.J."/>
        </authorList>
    </citation>
    <scope>NUCLEOTIDE SEQUENCE [LARGE SCALE GENOMIC DNA]</scope>
    <source>
        <strain evidence="2 6">BIOML-A16</strain>
        <strain evidence="1 5">BIOML-A29</strain>
    </source>
</reference>
<proteinExistence type="predicted"/>
<name>A0A3R6J2E6_9BACT</name>
<dbReference type="RefSeq" id="WP_122204628.1">
    <property type="nucleotide sequence ID" value="NZ_JADNKC010000020.1"/>
</dbReference>
<dbReference type="Proteomes" id="UP000448908">
    <property type="component" value="Unassembled WGS sequence"/>
</dbReference>
<dbReference type="EMBL" id="WNDA01000024">
    <property type="protein sequence ID" value="MTU70272.1"/>
    <property type="molecule type" value="Genomic_DNA"/>
</dbReference>
<comment type="caution">
    <text evidence="2">The sequence shown here is derived from an EMBL/GenBank/DDBJ whole genome shotgun (WGS) entry which is preliminary data.</text>
</comment>
<dbReference type="Proteomes" id="UP000434916">
    <property type="component" value="Unassembled WGS sequence"/>
</dbReference>
<evidence type="ECO:0000313" key="4">
    <source>
        <dbReference type="Proteomes" id="UP000286260"/>
    </source>
</evidence>
<gene>
    <name evidence="3" type="ORF">DW828_12980</name>
    <name evidence="1" type="ORF">GMD82_08230</name>
    <name evidence="2" type="ORF">GMD92_14675</name>
</gene>
<evidence type="ECO:0000313" key="2">
    <source>
        <dbReference type="EMBL" id="MTU70272.1"/>
    </source>
</evidence>
<dbReference type="Proteomes" id="UP000286260">
    <property type="component" value="Unassembled WGS sequence"/>
</dbReference>
<evidence type="ECO:0000313" key="6">
    <source>
        <dbReference type="Proteomes" id="UP000448908"/>
    </source>
</evidence>
<dbReference type="EMBL" id="QSII01000018">
    <property type="protein sequence ID" value="RHC83257.1"/>
    <property type="molecule type" value="Genomic_DNA"/>
</dbReference>
<protein>
    <submittedName>
        <fullName evidence="2">Uncharacterized protein</fullName>
    </submittedName>
</protein>
<sequence>MEKDWKQVDLSNATIFDLTDDEEMIRLAEDCIEGEPTPERATYNLSYSRTHIVDSMIAFADMTENKPLYHAILAANPDYEEFESCIVFAKTDD</sequence>
<accession>A0A3R6J2E6</accession>
<dbReference type="EMBL" id="WNCN01000008">
    <property type="protein sequence ID" value="MTU39471.1"/>
    <property type="molecule type" value="Genomic_DNA"/>
</dbReference>
<reference evidence="3 4" key="1">
    <citation type="submission" date="2018-08" db="EMBL/GenBank/DDBJ databases">
        <title>A genome reference for cultivated species of the human gut microbiota.</title>
        <authorList>
            <person name="Zou Y."/>
            <person name="Xue W."/>
            <person name="Luo G."/>
        </authorList>
    </citation>
    <scope>NUCLEOTIDE SEQUENCE [LARGE SCALE GENOMIC DNA]</scope>
    <source>
        <strain evidence="3 4">AM34-17</strain>
    </source>
</reference>
<evidence type="ECO:0000313" key="1">
    <source>
        <dbReference type="EMBL" id="MTU39471.1"/>
    </source>
</evidence>
<evidence type="ECO:0000313" key="3">
    <source>
        <dbReference type="EMBL" id="RHC83257.1"/>
    </source>
</evidence>
<evidence type="ECO:0000313" key="5">
    <source>
        <dbReference type="Proteomes" id="UP000434916"/>
    </source>
</evidence>
<organism evidence="2 6">
    <name type="scientific">Parabacteroides merdae</name>
    <dbReference type="NCBI Taxonomy" id="46503"/>
    <lineage>
        <taxon>Bacteria</taxon>
        <taxon>Pseudomonadati</taxon>
        <taxon>Bacteroidota</taxon>
        <taxon>Bacteroidia</taxon>
        <taxon>Bacteroidales</taxon>
        <taxon>Tannerellaceae</taxon>
        <taxon>Parabacteroides</taxon>
    </lineage>
</organism>
<dbReference type="AlphaFoldDB" id="A0A3R6J2E6"/>
<keyword evidence="5" id="KW-1185">Reference proteome</keyword>